<gene>
    <name evidence="1" type="ORF">ADEAN_000878100</name>
</gene>
<dbReference type="SMART" id="SM00248">
    <property type="entry name" value="ANK"/>
    <property type="match status" value="3"/>
</dbReference>
<dbReference type="AlphaFoldDB" id="A0A7G2CN26"/>
<dbReference type="VEuPathDB" id="TriTrypDB:ADEAN_000878100"/>
<dbReference type="InterPro" id="IPR036770">
    <property type="entry name" value="Ankyrin_rpt-contain_sf"/>
</dbReference>
<reference evidence="1 2" key="1">
    <citation type="submission" date="2020-08" db="EMBL/GenBank/DDBJ databases">
        <authorList>
            <person name="Newling K."/>
            <person name="Davey J."/>
            <person name="Forrester S."/>
        </authorList>
    </citation>
    <scope>NUCLEOTIDE SEQUENCE [LARGE SCALE GENOMIC DNA]</scope>
    <source>
        <strain evidence="2">Crithidia deanei Carvalho (ATCC PRA-265)</strain>
    </source>
</reference>
<proteinExistence type="predicted"/>
<dbReference type="Proteomes" id="UP000515908">
    <property type="component" value="Chromosome 20"/>
</dbReference>
<dbReference type="Gene3D" id="1.25.40.20">
    <property type="entry name" value="Ankyrin repeat-containing domain"/>
    <property type="match status" value="1"/>
</dbReference>
<dbReference type="InterPro" id="IPR002110">
    <property type="entry name" value="Ankyrin_rpt"/>
</dbReference>
<name>A0A7G2CN26_9TRYP</name>
<organism evidence="1 2">
    <name type="scientific">Angomonas deanei</name>
    <dbReference type="NCBI Taxonomy" id="59799"/>
    <lineage>
        <taxon>Eukaryota</taxon>
        <taxon>Discoba</taxon>
        <taxon>Euglenozoa</taxon>
        <taxon>Kinetoplastea</taxon>
        <taxon>Metakinetoplastina</taxon>
        <taxon>Trypanosomatida</taxon>
        <taxon>Trypanosomatidae</taxon>
        <taxon>Strigomonadinae</taxon>
        <taxon>Angomonas</taxon>
    </lineage>
</organism>
<protein>
    <submittedName>
        <fullName evidence="1">Uncharacterized protein</fullName>
    </submittedName>
</protein>
<sequence>MRKSFKRLQNNLEETMNSLLASRGIISDSLTTTTPPGAVQLDDERRSFFVRGAHQRAAETGGIPFYNILARWITVAENEDEESHREILSKVPLLERQLLNLKVNDPCFIPGSIKPTVYKEVKAGLEDEEVPNTESASPDWGNEFFLSSAPTAVNSQNWHTYDPKISQQFPGQFFNCFSIAHFAAELGDIDWMKEIASTYSYTSTGIPYFSAHHIKYNSVPEKYPTFNLLATSGFDFNGCLPCHLAAGSGNVPILSFLMEQFTAETVLNAQKGRSVRSSLWGSEVHRHDLNTIGCAICESQINVLEFLYSNHRNFIRSLKGEQIDCALTSCTLNDDNTDCFDFLLRKNIITPPLDDESPVSALLRNNCGGSFGAASEAGHINILLWMAEVFGDEILISPGKEGATALHHCARGCNAPVLRKLLERESVRQYVDAPDDRGRTPALWCIMSRHRSGKVVDTLKVLREAGSEWRSTQDRNGNSIIEVASRYVSPFSKVMRYLKKNI</sequence>
<evidence type="ECO:0000313" key="2">
    <source>
        <dbReference type="Proteomes" id="UP000515908"/>
    </source>
</evidence>
<accession>A0A7G2CN26</accession>
<dbReference type="EMBL" id="LR877164">
    <property type="protein sequence ID" value="CAD2221250.1"/>
    <property type="molecule type" value="Genomic_DNA"/>
</dbReference>
<evidence type="ECO:0000313" key="1">
    <source>
        <dbReference type="EMBL" id="CAD2221250.1"/>
    </source>
</evidence>
<keyword evidence="2" id="KW-1185">Reference proteome</keyword>
<dbReference type="SUPFAM" id="SSF48403">
    <property type="entry name" value="Ankyrin repeat"/>
    <property type="match status" value="1"/>
</dbReference>